<dbReference type="EMBL" id="VSSQ01033669">
    <property type="protein sequence ID" value="MPM85333.1"/>
    <property type="molecule type" value="Genomic_DNA"/>
</dbReference>
<sequence length="127" mass="14027">MVVVFDKMALLQPVEGGLVGMFPLGAKVVNEATADGTFGKGVEATALIIVFLYGFRKGNECYGVFIFLFGNEALGDLGCRFNNEGFRLYNESFEQFGVFRSTFGFVVELSHEGPPFFDVPYILRSRA</sequence>
<name>A0A645D8Q7_9ZZZZ</name>
<protein>
    <submittedName>
        <fullName evidence="1">Uncharacterized protein</fullName>
    </submittedName>
</protein>
<reference evidence="1" key="1">
    <citation type="submission" date="2019-08" db="EMBL/GenBank/DDBJ databases">
        <authorList>
            <person name="Kucharzyk K."/>
            <person name="Murdoch R.W."/>
            <person name="Higgins S."/>
            <person name="Loffler F."/>
        </authorList>
    </citation>
    <scope>NUCLEOTIDE SEQUENCE</scope>
</reference>
<dbReference type="AlphaFoldDB" id="A0A645D8Q7"/>
<proteinExistence type="predicted"/>
<accession>A0A645D8Q7</accession>
<comment type="caution">
    <text evidence="1">The sequence shown here is derived from an EMBL/GenBank/DDBJ whole genome shotgun (WGS) entry which is preliminary data.</text>
</comment>
<gene>
    <name evidence="1" type="ORF">SDC9_132411</name>
</gene>
<organism evidence="1">
    <name type="scientific">bioreactor metagenome</name>
    <dbReference type="NCBI Taxonomy" id="1076179"/>
    <lineage>
        <taxon>unclassified sequences</taxon>
        <taxon>metagenomes</taxon>
        <taxon>ecological metagenomes</taxon>
    </lineage>
</organism>
<evidence type="ECO:0000313" key="1">
    <source>
        <dbReference type="EMBL" id="MPM85333.1"/>
    </source>
</evidence>